<proteinExistence type="predicted"/>
<dbReference type="OrthoDB" id="2690514at2759"/>
<dbReference type="Proteomes" id="UP000807769">
    <property type="component" value="Unassembled WGS sequence"/>
</dbReference>
<comment type="caution">
    <text evidence="2">The sequence shown here is derived from an EMBL/GenBank/DDBJ whole genome shotgun (WGS) entry which is preliminary data.</text>
</comment>
<accession>A0A9P7DIH5</accession>
<keyword evidence="3" id="KW-1185">Reference proteome</keyword>
<organism evidence="2 3">
    <name type="scientific">Suillus subaureus</name>
    <dbReference type="NCBI Taxonomy" id="48587"/>
    <lineage>
        <taxon>Eukaryota</taxon>
        <taxon>Fungi</taxon>
        <taxon>Dikarya</taxon>
        <taxon>Basidiomycota</taxon>
        <taxon>Agaricomycotina</taxon>
        <taxon>Agaricomycetes</taxon>
        <taxon>Agaricomycetidae</taxon>
        <taxon>Boletales</taxon>
        <taxon>Suillineae</taxon>
        <taxon>Suillaceae</taxon>
        <taxon>Suillus</taxon>
    </lineage>
</organism>
<feature type="compositionally biased region" description="Basic and acidic residues" evidence="1">
    <location>
        <begin position="135"/>
        <end position="146"/>
    </location>
</feature>
<dbReference type="EMBL" id="JABBWG010000350">
    <property type="protein sequence ID" value="KAG1794953.1"/>
    <property type="molecule type" value="Genomic_DNA"/>
</dbReference>
<feature type="region of interest" description="Disordered" evidence="1">
    <location>
        <begin position="122"/>
        <end position="146"/>
    </location>
</feature>
<evidence type="ECO:0000313" key="3">
    <source>
        <dbReference type="Proteomes" id="UP000807769"/>
    </source>
</evidence>
<evidence type="ECO:0000313" key="2">
    <source>
        <dbReference type="EMBL" id="KAG1794953.1"/>
    </source>
</evidence>
<protein>
    <submittedName>
        <fullName evidence="2">Uncharacterized protein</fullName>
    </submittedName>
</protein>
<feature type="non-terminal residue" evidence="2">
    <location>
        <position position="146"/>
    </location>
</feature>
<gene>
    <name evidence="2" type="ORF">BJ212DRAFT_1291653</name>
</gene>
<sequence>KLEVHIHKYENLPEDSEFRHEKYRAALTESLMSQDEDEVSEQGQKMGQFISHAGTYQSDLMSRFLATVDEVADPHPPPRFTTQVKGDSKELPLLAAKKIENQACRWMVSVEWLAREENKKYDSPSFLLDNGHAWGDPKDPEEMLAG</sequence>
<name>A0A9P7DIH5_9AGAM</name>
<evidence type="ECO:0000256" key="1">
    <source>
        <dbReference type="SAM" id="MobiDB-lite"/>
    </source>
</evidence>
<reference evidence="2" key="1">
    <citation type="journal article" date="2020" name="New Phytol.">
        <title>Comparative genomics reveals dynamic genome evolution in host specialist ectomycorrhizal fungi.</title>
        <authorList>
            <person name="Lofgren L.A."/>
            <person name="Nguyen N.H."/>
            <person name="Vilgalys R."/>
            <person name="Ruytinx J."/>
            <person name="Liao H.L."/>
            <person name="Branco S."/>
            <person name="Kuo A."/>
            <person name="LaButti K."/>
            <person name="Lipzen A."/>
            <person name="Andreopoulos W."/>
            <person name="Pangilinan J."/>
            <person name="Riley R."/>
            <person name="Hundley H."/>
            <person name="Na H."/>
            <person name="Barry K."/>
            <person name="Grigoriev I.V."/>
            <person name="Stajich J.E."/>
            <person name="Kennedy P.G."/>
        </authorList>
    </citation>
    <scope>NUCLEOTIDE SEQUENCE</scope>
    <source>
        <strain evidence="2">MN1</strain>
    </source>
</reference>
<dbReference type="RefSeq" id="XP_041185173.1">
    <property type="nucleotide sequence ID" value="XM_041332118.1"/>
</dbReference>
<dbReference type="GeneID" id="64626135"/>
<dbReference type="AlphaFoldDB" id="A0A9P7DIH5"/>